<name>A0A0W7WGP1_9RHOB</name>
<proteinExistence type="predicted"/>
<keyword evidence="3" id="KW-1185">Reference proteome</keyword>
<reference evidence="2 3" key="1">
    <citation type="submission" date="2015-12" db="EMBL/GenBank/DDBJ databases">
        <authorList>
            <person name="Shamseldin A."/>
            <person name="Moawad H."/>
            <person name="Abd El-Rahim W.M."/>
            <person name="Sadowsky M.J."/>
        </authorList>
    </citation>
    <scope>NUCLEOTIDE SEQUENCE [LARGE SCALE GENOMIC DNA]</scope>
    <source>
        <strain evidence="2 3">SJ5A-1</strain>
    </source>
</reference>
<evidence type="ECO:0000256" key="1">
    <source>
        <dbReference type="SAM" id="MobiDB-lite"/>
    </source>
</evidence>
<evidence type="ECO:0008006" key="4">
    <source>
        <dbReference type="Google" id="ProtNLM"/>
    </source>
</evidence>
<comment type="caution">
    <text evidence="2">The sequence shown here is derived from an EMBL/GenBank/DDBJ whole genome shotgun (WGS) entry which is preliminary data.</text>
</comment>
<dbReference type="PROSITE" id="PS51257">
    <property type="entry name" value="PROKAR_LIPOPROTEIN"/>
    <property type="match status" value="1"/>
</dbReference>
<dbReference type="RefSeq" id="WP_058863069.1">
    <property type="nucleotide sequence ID" value="NZ_LPXO01000010.1"/>
</dbReference>
<gene>
    <name evidence="2" type="ORF">AVJ23_15195</name>
</gene>
<dbReference type="Proteomes" id="UP000054396">
    <property type="component" value="Unassembled WGS sequence"/>
</dbReference>
<dbReference type="EMBL" id="LPXO01000010">
    <property type="protein sequence ID" value="KUF09795.1"/>
    <property type="molecule type" value="Genomic_DNA"/>
</dbReference>
<sequence>MRPWVLIGLAVLAVSACGDPLRDVPRLQDVEVADETGRAEALPAEEAPESVVDTPPEPAPAAERPRGGLLGFLRRQADAGRDSAPTPAPEPTVAAQPAPEPEETAPDPAPRRGLAALFGGGGGGGGRAPEPGAPDYRQVPLGTTLPYGEIARVCDVPERRLGRKVNAYPESGRGGYTLYDSAPDTTGQRSFYLTGFGDGCARQFSAALVLFGAPSTYEQIRYAAGGAGQPTAETDIAYEELKSRVCRVGRGQPCGDRIGRLERNTVFVSVYERFGSNARWKNILLHDGEVVALDMKS</sequence>
<organism evidence="2 3">
    <name type="scientific">Pseudoponticoccus marisrubri</name>
    <dbReference type="NCBI Taxonomy" id="1685382"/>
    <lineage>
        <taxon>Bacteria</taxon>
        <taxon>Pseudomonadati</taxon>
        <taxon>Pseudomonadota</taxon>
        <taxon>Alphaproteobacteria</taxon>
        <taxon>Rhodobacterales</taxon>
        <taxon>Roseobacteraceae</taxon>
        <taxon>Pseudoponticoccus</taxon>
    </lineage>
</organism>
<accession>A0A0W7WGP1</accession>
<evidence type="ECO:0000313" key="3">
    <source>
        <dbReference type="Proteomes" id="UP000054396"/>
    </source>
</evidence>
<protein>
    <recommendedName>
        <fullName evidence="4">Lipoprotein</fullName>
    </recommendedName>
</protein>
<evidence type="ECO:0000313" key="2">
    <source>
        <dbReference type="EMBL" id="KUF09795.1"/>
    </source>
</evidence>
<dbReference type="AlphaFoldDB" id="A0A0W7WGP1"/>
<dbReference type="STRING" id="1685382.AVJ23_15195"/>
<feature type="compositionally biased region" description="Gly residues" evidence="1">
    <location>
        <begin position="118"/>
        <end position="127"/>
    </location>
</feature>
<dbReference type="OrthoDB" id="7865311at2"/>
<feature type="region of interest" description="Disordered" evidence="1">
    <location>
        <begin position="34"/>
        <end position="137"/>
    </location>
</feature>